<keyword evidence="1" id="KW-0732">Signal</keyword>
<evidence type="ECO:0000313" key="2">
    <source>
        <dbReference type="EMBL" id="GAA4670741.1"/>
    </source>
</evidence>
<feature type="signal peptide" evidence="1">
    <location>
        <begin position="1"/>
        <end position="26"/>
    </location>
</feature>
<reference evidence="3" key="1">
    <citation type="journal article" date="2019" name="Int. J. Syst. Evol. Microbiol.">
        <title>The Global Catalogue of Microorganisms (GCM) 10K type strain sequencing project: providing services to taxonomists for standard genome sequencing and annotation.</title>
        <authorList>
            <consortium name="The Broad Institute Genomics Platform"/>
            <consortium name="The Broad Institute Genome Sequencing Center for Infectious Disease"/>
            <person name="Wu L."/>
            <person name="Ma J."/>
        </authorList>
    </citation>
    <scope>NUCLEOTIDE SEQUENCE [LARGE SCALE GENOMIC DNA]</scope>
    <source>
        <strain evidence="3">JCM 18127</strain>
    </source>
</reference>
<feature type="chain" id="PRO_5047084378" description="Septum formation-related domain-containing protein" evidence="1">
    <location>
        <begin position="27"/>
        <end position="258"/>
    </location>
</feature>
<sequence length="258" mass="27433">MSARVLSLTAALLAALVLGSPTPATSATSVLPLAAASAPSGPATARTAPGLPRVGTCHQLSRRQSQAFSDTKRAVPCSGRHNTRTVSVVRVPGSVDLADFGQVYRAAGPACTRARARVLGSSVTRRALTPYLFNFFVPTAAQQRRGASWIRCDLGIRGAGDRLISLDEDLRLPDGPLPERLSACEDRRGYAVHCGVPHVTRSVGALQVGRAYPSPATVQRAAVRCQRFGAGRYDVGVPDELQWRAGNRVLVCDLLTRR</sequence>
<evidence type="ECO:0000313" key="3">
    <source>
        <dbReference type="Proteomes" id="UP001500621"/>
    </source>
</evidence>
<organism evidence="2 3">
    <name type="scientific">Nocardioides nanhaiensis</name>
    <dbReference type="NCBI Taxonomy" id="1476871"/>
    <lineage>
        <taxon>Bacteria</taxon>
        <taxon>Bacillati</taxon>
        <taxon>Actinomycetota</taxon>
        <taxon>Actinomycetes</taxon>
        <taxon>Propionibacteriales</taxon>
        <taxon>Nocardioidaceae</taxon>
        <taxon>Nocardioides</taxon>
    </lineage>
</organism>
<keyword evidence="3" id="KW-1185">Reference proteome</keyword>
<evidence type="ECO:0000256" key="1">
    <source>
        <dbReference type="SAM" id="SignalP"/>
    </source>
</evidence>
<dbReference type="EMBL" id="BAABIM010000001">
    <property type="protein sequence ID" value="GAA4670741.1"/>
    <property type="molecule type" value="Genomic_DNA"/>
</dbReference>
<gene>
    <name evidence="2" type="ORF">GCM10023226_04170</name>
</gene>
<protein>
    <recommendedName>
        <fullName evidence="4">Septum formation-related domain-containing protein</fullName>
    </recommendedName>
</protein>
<dbReference type="RefSeq" id="WP_345262390.1">
    <property type="nucleotide sequence ID" value="NZ_BAABIM010000001.1"/>
</dbReference>
<accession>A0ABP8VTV4</accession>
<name>A0ABP8VTV4_9ACTN</name>
<evidence type="ECO:0008006" key="4">
    <source>
        <dbReference type="Google" id="ProtNLM"/>
    </source>
</evidence>
<proteinExistence type="predicted"/>
<comment type="caution">
    <text evidence="2">The sequence shown here is derived from an EMBL/GenBank/DDBJ whole genome shotgun (WGS) entry which is preliminary data.</text>
</comment>
<dbReference type="Proteomes" id="UP001500621">
    <property type="component" value="Unassembled WGS sequence"/>
</dbReference>